<reference evidence="3" key="1">
    <citation type="journal article" date="2019" name="Int. J. Syst. Evol. Microbiol.">
        <title>The Global Catalogue of Microorganisms (GCM) 10K type strain sequencing project: providing services to taxonomists for standard genome sequencing and annotation.</title>
        <authorList>
            <consortium name="The Broad Institute Genomics Platform"/>
            <consortium name="The Broad Institute Genome Sequencing Center for Infectious Disease"/>
            <person name="Wu L."/>
            <person name="Ma J."/>
        </authorList>
    </citation>
    <scope>NUCLEOTIDE SEQUENCE [LARGE SCALE GENOMIC DNA]</scope>
    <source>
        <strain evidence="3">CCUG 52537</strain>
    </source>
</reference>
<proteinExistence type="predicted"/>
<keyword evidence="1" id="KW-0732">Signal</keyword>
<keyword evidence="3" id="KW-1185">Reference proteome</keyword>
<protein>
    <submittedName>
        <fullName evidence="2">Uncharacterized protein</fullName>
    </submittedName>
</protein>
<accession>A0ABW3C0I2</accession>
<evidence type="ECO:0000256" key="1">
    <source>
        <dbReference type="SAM" id="SignalP"/>
    </source>
</evidence>
<feature type="signal peptide" evidence="1">
    <location>
        <begin position="1"/>
        <end position="22"/>
    </location>
</feature>
<evidence type="ECO:0000313" key="3">
    <source>
        <dbReference type="Proteomes" id="UP001597124"/>
    </source>
</evidence>
<feature type="chain" id="PRO_5045143079" evidence="1">
    <location>
        <begin position="23"/>
        <end position="299"/>
    </location>
</feature>
<dbReference type="Proteomes" id="UP001597124">
    <property type="component" value="Unassembled WGS sequence"/>
</dbReference>
<name>A0ABW3C0I2_SPHXN</name>
<dbReference type="RefSeq" id="WP_381486368.1">
    <property type="nucleotide sequence ID" value="NZ_JBHTIK010000002.1"/>
</dbReference>
<dbReference type="EMBL" id="JBHTIK010000002">
    <property type="protein sequence ID" value="MFD0847410.1"/>
    <property type="molecule type" value="Genomic_DNA"/>
</dbReference>
<sequence>MRTVNRLMLTALPLLIAAGAAAQQPDPTSAADSALHLSRTLGISLEEAEARMRLADRLAVFQLRVRSDPDFAGLYLEHEPKAQAVVLFKGDAAAKLKRYVGDDAFVPRSVEYSLADLTAAETEAKEAFKAAALALVGTERDIEANRVLFHVVDDAAAKAAIAAGRLKLSPAVVIDAVGDDSIPQPQKLGAVAHFPQARDPSGAAMQALFTGTLFVKDGCLRVGSETGESRLVLWPSSARLAEDGGKLVVRDGAAGGTLTVGSPVSLSGGGTTEPPPPGYLLEGIPRACAGPYWIAAKGW</sequence>
<gene>
    <name evidence="2" type="ORF">ACFQ00_03680</name>
</gene>
<evidence type="ECO:0000313" key="2">
    <source>
        <dbReference type="EMBL" id="MFD0847410.1"/>
    </source>
</evidence>
<organism evidence="2 3">
    <name type="scientific">Sphingosinicella xenopeptidilytica</name>
    <dbReference type="NCBI Taxonomy" id="364098"/>
    <lineage>
        <taxon>Bacteria</taxon>
        <taxon>Pseudomonadati</taxon>
        <taxon>Pseudomonadota</taxon>
        <taxon>Alphaproteobacteria</taxon>
        <taxon>Sphingomonadales</taxon>
        <taxon>Sphingosinicellaceae</taxon>
        <taxon>Sphingosinicella</taxon>
    </lineage>
</organism>
<comment type="caution">
    <text evidence="2">The sequence shown here is derived from an EMBL/GenBank/DDBJ whole genome shotgun (WGS) entry which is preliminary data.</text>
</comment>